<name>M7SQ17_EUTLA</name>
<evidence type="ECO:0000256" key="2">
    <source>
        <dbReference type="ARBA" id="ARBA00022692"/>
    </source>
</evidence>
<dbReference type="PANTHER" id="PTHR33048:SF108">
    <property type="entry name" value="INTEGRAL MEMBRANE PROTEIN"/>
    <property type="match status" value="1"/>
</dbReference>
<feature type="region of interest" description="Disordered" evidence="6">
    <location>
        <begin position="345"/>
        <end position="373"/>
    </location>
</feature>
<evidence type="ECO:0000313" key="10">
    <source>
        <dbReference type="Proteomes" id="UP000012174"/>
    </source>
</evidence>
<reference evidence="10" key="1">
    <citation type="journal article" date="2013" name="Genome Announc.">
        <title>Draft genome sequence of the grapevine dieback fungus Eutypa lata UCR-EL1.</title>
        <authorList>
            <person name="Blanco-Ulate B."/>
            <person name="Rolshausen P.E."/>
            <person name="Cantu D."/>
        </authorList>
    </citation>
    <scope>NUCLEOTIDE SEQUENCE [LARGE SCALE GENOMIC DNA]</scope>
    <source>
        <strain evidence="10">UCR-EL1</strain>
    </source>
</reference>
<feature type="compositionally biased region" description="Basic and acidic residues" evidence="6">
    <location>
        <begin position="360"/>
        <end position="373"/>
    </location>
</feature>
<dbReference type="Proteomes" id="UP000012174">
    <property type="component" value="Unassembled WGS sequence"/>
</dbReference>
<evidence type="ECO:0000256" key="3">
    <source>
        <dbReference type="ARBA" id="ARBA00022989"/>
    </source>
</evidence>
<dbReference type="OrthoDB" id="5283415at2759"/>
<dbReference type="Pfam" id="PF20684">
    <property type="entry name" value="Fung_rhodopsin"/>
    <property type="match status" value="1"/>
</dbReference>
<accession>M7SQ17</accession>
<gene>
    <name evidence="9" type="ORF">UCREL1_6469</name>
</gene>
<dbReference type="OMA" id="RRESHTT"/>
<feature type="domain" description="Rhodopsin" evidence="8">
    <location>
        <begin position="41"/>
        <end position="226"/>
    </location>
</feature>
<feature type="transmembrane region" description="Helical" evidence="7">
    <location>
        <begin position="127"/>
        <end position="147"/>
    </location>
</feature>
<feature type="transmembrane region" description="Helical" evidence="7">
    <location>
        <begin position="79"/>
        <end position="107"/>
    </location>
</feature>
<feature type="transmembrane region" description="Helical" evidence="7">
    <location>
        <begin position="54"/>
        <end position="72"/>
    </location>
</feature>
<dbReference type="EMBL" id="KB706625">
    <property type="protein sequence ID" value="EMR66543.1"/>
    <property type="molecule type" value="Genomic_DNA"/>
</dbReference>
<evidence type="ECO:0000256" key="1">
    <source>
        <dbReference type="ARBA" id="ARBA00004141"/>
    </source>
</evidence>
<comment type="similarity">
    <text evidence="5">Belongs to the SAT4 family.</text>
</comment>
<keyword evidence="2 7" id="KW-0812">Transmembrane</keyword>
<proteinExistence type="inferred from homology"/>
<evidence type="ECO:0000256" key="6">
    <source>
        <dbReference type="SAM" id="MobiDB-lite"/>
    </source>
</evidence>
<evidence type="ECO:0000256" key="7">
    <source>
        <dbReference type="SAM" id="Phobius"/>
    </source>
</evidence>
<protein>
    <submittedName>
        <fullName evidence="9">Putative cfem domain-containing protein</fullName>
    </submittedName>
</protein>
<evidence type="ECO:0000256" key="4">
    <source>
        <dbReference type="ARBA" id="ARBA00023136"/>
    </source>
</evidence>
<dbReference type="PANTHER" id="PTHR33048">
    <property type="entry name" value="PTH11-LIKE INTEGRAL MEMBRANE PROTEIN (AFU_ORTHOLOGUE AFUA_5G11245)"/>
    <property type="match status" value="1"/>
</dbReference>
<keyword evidence="4 7" id="KW-0472">Membrane</keyword>
<sequence length="373" mass="40474">MQIPLMLAARRPQHGDVTLIPTMPLQQTAIILNFFFPALALAVWFFVAQLFYNPVLAFVKASVLVFMSRLGGHQRKIRYAIFGINLFNALQAIAVFIVALLQCLPISANWDPIVRTTARCVDNSFHISISSLTILTDVAVIVLPFWIFLGLKMPTPAKVAVIGVFVLGLTVLVISIVRLVKLVQLFYVPGSIPDPFHDIGAILNVVEINIAIISASGPALRGLLRRWLPTWFGGSSGGKYGRYGTASSRRGTKYGRGTGYGRGTTRSHVYNNNEDYTADGLGHTHTGGRGGSGGGIALKNMHHRPSHGGHTEIRSISPSGSEEEIMTYNGIMRTTDVQVHYDREGDAGTTEAGSTSRASSDLKFDKEVGPKAL</sequence>
<evidence type="ECO:0000313" key="9">
    <source>
        <dbReference type="EMBL" id="EMR66543.1"/>
    </source>
</evidence>
<dbReference type="AlphaFoldDB" id="M7SQ17"/>
<feature type="transmembrane region" description="Helical" evidence="7">
    <location>
        <begin position="159"/>
        <end position="179"/>
    </location>
</feature>
<dbReference type="eggNOG" id="ENOG502SN0C">
    <property type="taxonomic scope" value="Eukaryota"/>
</dbReference>
<evidence type="ECO:0000259" key="8">
    <source>
        <dbReference type="Pfam" id="PF20684"/>
    </source>
</evidence>
<evidence type="ECO:0000256" key="5">
    <source>
        <dbReference type="ARBA" id="ARBA00038359"/>
    </source>
</evidence>
<feature type="transmembrane region" description="Helical" evidence="7">
    <location>
        <begin position="29"/>
        <end position="48"/>
    </location>
</feature>
<comment type="subcellular location">
    <subcellularLocation>
        <location evidence="1">Membrane</location>
        <topology evidence="1">Multi-pass membrane protein</topology>
    </subcellularLocation>
</comment>
<organism evidence="9 10">
    <name type="scientific">Eutypa lata (strain UCR-EL1)</name>
    <name type="common">Grapevine dieback disease fungus</name>
    <name type="synonym">Eutypa armeniacae</name>
    <dbReference type="NCBI Taxonomy" id="1287681"/>
    <lineage>
        <taxon>Eukaryota</taxon>
        <taxon>Fungi</taxon>
        <taxon>Dikarya</taxon>
        <taxon>Ascomycota</taxon>
        <taxon>Pezizomycotina</taxon>
        <taxon>Sordariomycetes</taxon>
        <taxon>Xylariomycetidae</taxon>
        <taxon>Xylariales</taxon>
        <taxon>Diatrypaceae</taxon>
        <taxon>Eutypa</taxon>
    </lineage>
</organism>
<keyword evidence="3 7" id="KW-1133">Transmembrane helix</keyword>
<dbReference type="InterPro" id="IPR052337">
    <property type="entry name" value="SAT4-like"/>
</dbReference>
<dbReference type="InterPro" id="IPR049326">
    <property type="entry name" value="Rhodopsin_dom_fungi"/>
</dbReference>
<dbReference type="KEGG" id="ela:UCREL1_6469"/>
<dbReference type="GO" id="GO:0016020">
    <property type="term" value="C:membrane"/>
    <property type="evidence" value="ECO:0007669"/>
    <property type="project" value="UniProtKB-SubCell"/>
</dbReference>
<dbReference type="HOGENOM" id="CLU_028200_29_1_1"/>
<keyword evidence="10" id="KW-1185">Reference proteome</keyword>
<feature type="region of interest" description="Disordered" evidence="6">
    <location>
        <begin position="301"/>
        <end position="321"/>
    </location>
</feature>